<dbReference type="InterPro" id="IPR032876">
    <property type="entry name" value="J_dom"/>
</dbReference>
<accession>A0A844ZGS4</accession>
<evidence type="ECO:0008006" key="6">
    <source>
        <dbReference type="Google" id="ProtNLM"/>
    </source>
</evidence>
<dbReference type="AlphaFoldDB" id="A0A844ZGS4"/>
<gene>
    <name evidence="4" type="ORF">GRI38_09010</name>
</gene>
<sequence length="728" mass="76593">MATLVLGTVGSLLGGPLGGALGAFAGSKIDGELFGGSSGEGPRLRDLALTTSAYGQPIARHFGKIRVPGTIIWASDLKENSEEQGGGKGQPAATTYSYSASFAVALSSRPVAAIGRIWADGNLLRGAAGDLKAPGAMRFYSGWGDQSVDPLLDAAIENGSPAYRHRAYVVFEDLDLSQFGNRIPTLSFEIDGEDARHVVKGLLDPAESFAAGNATFANLGGYSHESGTIAQNLSAIDTVLPLIPEIDGKGMALRTLGNGAFATSLAEPAAWDGGDFGTQDGQSRGRNDGQKTAFHGLRYYDTGRDYQPGLQRVEGRADTTIGRIIEFPGALSSNDARSLAEAAAERASRQADTLTWRCAEIDPAIVPGAIVRAPGQPGLWLVRSWEWREGGVELEMTRYFPEESEIFEADSGTVWQAPDLAAQQTVLRVFELPPQGPSETAGANIYAAVGAPAGAWSGAALYAVQSGQLVHVGASQPRRAGLGELVTPLSGSPALLFEAEATCVIEMIDRRMELPSTDVSGLVSGANRILVGGEIIQYATAKPLGEGRWELKGLLRGRGGTEVAAAAGHASSAAVTTIDERLTKLEQSLVPVVSTETYAAIGRADEQPVFAAVETAGSSLKPPSPVHARKAVSVEGNWRLEWTRRARGAWRWTDAADVPLIEETEIYLVGIGAIGSPVALLTTKTPLLELAAKTVAQYQSESPGASIWVRLIGSHGQSDPLLLDHLPQ</sequence>
<dbReference type="EMBL" id="WTYW01000002">
    <property type="protein sequence ID" value="MXO86167.1"/>
    <property type="molecule type" value="Genomic_DNA"/>
</dbReference>
<evidence type="ECO:0000259" key="3">
    <source>
        <dbReference type="Pfam" id="PF23666"/>
    </source>
</evidence>
<evidence type="ECO:0000313" key="5">
    <source>
        <dbReference type="Proteomes" id="UP000433104"/>
    </source>
</evidence>
<protein>
    <recommendedName>
        <fullName evidence="6">Tip attachment protein J domain-containing protein</fullName>
    </recommendedName>
</protein>
<name>A0A844ZGS4_9SPHN</name>
<evidence type="ECO:0000313" key="4">
    <source>
        <dbReference type="EMBL" id="MXO86167.1"/>
    </source>
</evidence>
<feature type="region of interest" description="Disordered" evidence="1">
    <location>
        <begin position="272"/>
        <end position="291"/>
    </location>
</feature>
<feature type="domain" description="Rcc01698-like C-terminal" evidence="3">
    <location>
        <begin position="481"/>
        <end position="575"/>
    </location>
</feature>
<dbReference type="RefSeq" id="WP_160682785.1">
    <property type="nucleotide sequence ID" value="NZ_WTYW01000002.1"/>
</dbReference>
<dbReference type="Pfam" id="PF23666">
    <property type="entry name" value="Rcc01698_C"/>
    <property type="match status" value="1"/>
</dbReference>
<organism evidence="4 5">
    <name type="scientific">Parapontixanthobacter aurantiacus</name>
    <dbReference type="NCBI Taxonomy" id="1463599"/>
    <lineage>
        <taxon>Bacteria</taxon>
        <taxon>Pseudomonadati</taxon>
        <taxon>Pseudomonadota</taxon>
        <taxon>Alphaproteobacteria</taxon>
        <taxon>Sphingomonadales</taxon>
        <taxon>Erythrobacteraceae</taxon>
        <taxon>Parapontixanthobacter</taxon>
    </lineage>
</organism>
<dbReference type="Proteomes" id="UP000433104">
    <property type="component" value="Unassembled WGS sequence"/>
</dbReference>
<dbReference type="OrthoDB" id="8445115at2"/>
<comment type="caution">
    <text evidence="4">The sequence shown here is derived from an EMBL/GenBank/DDBJ whole genome shotgun (WGS) entry which is preliminary data.</text>
</comment>
<evidence type="ECO:0000256" key="1">
    <source>
        <dbReference type="SAM" id="MobiDB-lite"/>
    </source>
</evidence>
<evidence type="ECO:0000259" key="2">
    <source>
        <dbReference type="Pfam" id="PF13550"/>
    </source>
</evidence>
<feature type="domain" description="Tip attachment protein J" evidence="2">
    <location>
        <begin position="295"/>
        <end position="387"/>
    </location>
</feature>
<proteinExistence type="predicted"/>
<dbReference type="Pfam" id="PF13550">
    <property type="entry name" value="Phage-tail_3"/>
    <property type="match status" value="1"/>
</dbReference>
<reference evidence="4 5" key="1">
    <citation type="submission" date="2019-12" db="EMBL/GenBank/DDBJ databases">
        <title>Genomic-based taxomic classification of the family Erythrobacteraceae.</title>
        <authorList>
            <person name="Xu L."/>
        </authorList>
    </citation>
    <scope>NUCLEOTIDE SEQUENCE [LARGE SCALE GENOMIC DNA]</scope>
    <source>
        <strain evidence="4 5">MCCC 1A09962</strain>
    </source>
</reference>
<dbReference type="InterPro" id="IPR056490">
    <property type="entry name" value="Rcc01698_C"/>
</dbReference>
<keyword evidence="5" id="KW-1185">Reference proteome</keyword>